<dbReference type="SUPFAM" id="SSF46785">
    <property type="entry name" value="Winged helix' DNA-binding domain"/>
    <property type="match status" value="1"/>
</dbReference>
<dbReference type="SMART" id="SM00347">
    <property type="entry name" value="HTH_MARR"/>
    <property type="match status" value="1"/>
</dbReference>
<dbReference type="Pfam" id="PF12802">
    <property type="entry name" value="MarR_2"/>
    <property type="match status" value="1"/>
</dbReference>
<dbReference type="PROSITE" id="PS50995">
    <property type="entry name" value="HTH_MARR_2"/>
    <property type="match status" value="1"/>
</dbReference>
<dbReference type="STRING" id="1804984.AYM40_26045"/>
<gene>
    <name evidence="2" type="ORF">AYM40_26045</name>
</gene>
<dbReference type="AlphaFoldDB" id="A0A160FWW5"/>
<name>A0A160FWW5_9BURK</name>
<feature type="domain" description="HTH marR-type" evidence="1">
    <location>
        <begin position="19"/>
        <end position="152"/>
    </location>
</feature>
<evidence type="ECO:0000259" key="1">
    <source>
        <dbReference type="PROSITE" id="PS50995"/>
    </source>
</evidence>
<dbReference type="Gene3D" id="1.10.10.10">
    <property type="entry name" value="Winged helix-like DNA-binding domain superfamily/Winged helix DNA-binding domain"/>
    <property type="match status" value="1"/>
</dbReference>
<dbReference type="GO" id="GO:0003700">
    <property type="term" value="F:DNA-binding transcription factor activity"/>
    <property type="evidence" value="ECO:0007669"/>
    <property type="project" value="InterPro"/>
</dbReference>
<dbReference type="PANTHER" id="PTHR33164">
    <property type="entry name" value="TRANSCRIPTIONAL REGULATOR, MARR FAMILY"/>
    <property type="match status" value="1"/>
</dbReference>
<dbReference type="InterPro" id="IPR039422">
    <property type="entry name" value="MarR/SlyA-like"/>
</dbReference>
<dbReference type="InterPro" id="IPR000835">
    <property type="entry name" value="HTH_MarR-typ"/>
</dbReference>
<dbReference type="KEGG" id="buz:AYM40_26045"/>
<accession>A0A160FWW5</accession>
<dbReference type="Proteomes" id="UP000076852">
    <property type="component" value="Chromosome 2"/>
</dbReference>
<dbReference type="PRINTS" id="PR00598">
    <property type="entry name" value="HTHMARR"/>
</dbReference>
<organism evidence="2 3">
    <name type="scientific">Paraburkholderia phytofirmans OLGA172</name>
    <dbReference type="NCBI Taxonomy" id="1417228"/>
    <lineage>
        <taxon>Bacteria</taxon>
        <taxon>Pseudomonadati</taxon>
        <taxon>Pseudomonadota</taxon>
        <taxon>Betaproteobacteria</taxon>
        <taxon>Burkholderiales</taxon>
        <taxon>Burkholderiaceae</taxon>
        <taxon>Paraburkholderia</taxon>
    </lineage>
</organism>
<reference evidence="2 3" key="1">
    <citation type="journal article" date="2016" name="Gene">
        <title>PacBio SMRT assembly of a complex multi-replicon genome reveals chlorocatechol degradative operon in a region of genome plasticity.</title>
        <authorList>
            <person name="Ricker N."/>
            <person name="Shen S.Y."/>
            <person name="Goordial J."/>
            <person name="Jin S."/>
            <person name="Fulthorpe R.R."/>
        </authorList>
    </citation>
    <scope>NUCLEOTIDE SEQUENCE [LARGE SCALE GENOMIC DNA]</scope>
    <source>
        <strain evidence="2 3">OLGA172</strain>
    </source>
</reference>
<dbReference type="EMBL" id="CP014579">
    <property type="protein sequence ID" value="ANB77508.1"/>
    <property type="molecule type" value="Genomic_DNA"/>
</dbReference>
<dbReference type="InterPro" id="IPR036390">
    <property type="entry name" value="WH_DNA-bd_sf"/>
</dbReference>
<dbReference type="PANTHER" id="PTHR33164:SF43">
    <property type="entry name" value="HTH-TYPE TRANSCRIPTIONAL REPRESSOR YETL"/>
    <property type="match status" value="1"/>
</dbReference>
<evidence type="ECO:0000313" key="2">
    <source>
        <dbReference type="EMBL" id="ANB77508.1"/>
    </source>
</evidence>
<proteinExistence type="predicted"/>
<dbReference type="GO" id="GO:0006950">
    <property type="term" value="P:response to stress"/>
    <property type="evidence" value="ECO:0007669"/>
    <property type="project" value="TreeGrafter"/>
</dbReference>
<protein>
    <recommendedName>
        <fullName evidence="1">HTH marR-type domain-containing protein</fullName>
    </recommendedName>
</protein>
<dbReference type="InterPro" id="IPR036388">
    <property type="entry name" value="WH-like_DNA-bd_sf"/>
</dbReference>
<sequence>MDLTTLDRTSISAQGPATDNNLAYLLYRVHTRLTNMLTKGTQSELGVTGMQARILHLLESGRCDSSSGLAQECGIDQSAVTRLIDRLKAHGLVHRVRSATDRRIVQIELTEHGRALAARVPPIARAVIERVQAGLTPAEVGFLVSLLRHVNRNCD</sequence>
<evidence type="ECO:0000313" key="3">
    <source>
        <dbReference type="Proteomes" id="UP000076852"/>
    </source>
</evidence>
<keyword evidence="3" id="KW-1185">Reference proteome</keyword>